<evidence type="ECO:0000256" key="3">
    <source>
        <dbReference type="PIRSR" id="PIRSR603782-1"/>
    </source>
</evidence>
<dbReference type="PANTHER" id="PTHR12151:SF25">
    <property type="entry name" value="LINALOOL DEHYDRATASE_ISOMERASE DOMAIN-CONTAINING PROTEIN"/>
    <property type="match status" value="1"/>
</dbReference>
<evidence type="ECO:0000313" key="6">
    <source>
        <dbReference type="EMBL" id="RKQ68550.1"/>
    </source>
</evidence>
<dbReference type="Gene3D" id="3.40.30.10">
    <property type="entry name" value="Glutaredoxin"/>
    <property type="match status" value="1"/>
</dbReference>
<name>A0A420WC84_9PROT</name>
<dbReference type="PROSITE" id="PS51352">
    <property type="entry name" value="THIOREDOXIN_2"/>
    <property type="match status" value="1"/>
</dbReference>
<keyword evidence="2 3" id="KW-0186">Copper</keyword>
<dbReference type="RefSeq" id="WP_121221243.1">
    <property type="nucleotide sequence ID" value="NZ_RBIG01000003.1"/>
</dbReference>
<proteinExistence type="inferred from homology"/>
<dbReference type="InterPro" id="IPR003782">
    <property type="entry name" value="SCO1/SenC"/>
</dbReference>
<dbReference type="SUPFAM" id="SSF52833">
    <property type="entry name" value="Thioredoxin-like"/>
    <property type="match status" value="1"/>
</dbReference>
<dbReference type="InterPro" id="IPR036249">
    <property type="entry name" value="Thioredoxin-like_sf"/>
</dbReference>
<feature type="disulfide bond" description="Redox-active" evidence="4">
    <location>
        <begin position="77"/>
        <end position="81"/>
    </location>
</feature>
<feature type="binding site" evidence="3">
    <location>
        <position position="77"/>
    </location>
    <ligand>
        <name>Cu cation</name>
        <dbReference type="ChEBI" id="CHEBI:23378"/>
    </ligand>
</feature>
<dbReference type="Proteomes" id="UP000277424">
    <property type="component" value="Unassembled WGS sequence"/>
</dbReference>
<evidence type="ECO:0000313" key="7">
    <source>
        <dbReference type="Proteomes" id="UP000277424"/>
    </source>
</evidence>
<dbReference type="OrthoDB" id="9790194at2"/>
<accession>A0A420WC84</accession>
<keyword evidence="4" id="KW-1015">Disulfide bond</keyword>
<feature type="domain" description="Thioredoxin" evidence="5">
    <location>
        <begin position="39"/>
        <end position="201"/>
    </location>
</feature>
<dbReference type="CDD" id="cd02968">
    <property type="entry name" value="SCO"/>
    <property type="match status" value="1"/>
</dbReference>
<dbReference type="EMBL" id="RBIG01000003">
    <property type="protein sequence ID" value="RKQ68550.1"/>
    <property type="molecule type" value="Genomic_DNA"/>
</dbReference>
<reference evidence="6 7" key="1">
    <citation type="submission" date="2018-10" db="EMBL/GenBank/DDBJ databases">
        <title>Comparative analysis of microorganisms from saline springs in Andes Mountain Range, Colombia.</title>
        <authorList>
            <person name="Rubin E."/>
        </authorList>
    </citation>
    <scope>NUCLEOTIDE SEQUENCE [LARGE SCALE GENOMIC DNA]</scope>
    <source>
        <strain evidence="6 7">USBA 36</strain>
    </source>
</reference>
<feature type="binding site" evidence="3">
    <location>
        <position position="167"/>
    </location>
    <ligand>
        <name>Cu cation</name>
        <dbReference type="ChEBI" id="CHEBI:23378"/>
    </ligand>
</feature>
<evidence type="ECO:0000256" key="2">
    <source>
        <dbReference type="ARBA" id="ARBA00023008"/>
    </source>
</evidence>
<keyword evidence="3" id="KW-0479">Metal-binding</keyword>
<dbReference type="GO" id="GO:0046872">
    <property type="term" value="F:metal ion binding"/>
    <property type="evidence" value="ECO:0007669"/>
    <property type="project" value="UniProtKB-KW"/>
</dbReference>
<dbReference type="InterPro" id="IPR013766">
    <property type="entry name" value="Thioredoxin_domain"/>
</dbReference>
<sequence length="201" mass="22414">MSSTLLRRALLIFIAGALVLLVALAGRVYMMMQQDAPQGTAALIGGPFELVDQDGKPRRDSDFRGQYMLVNFGYTYCPDVCPLGLQVMAQAMDMLPEEKVQKLTPIFITVDPARDTVEQMKNYVGFFHPRMVGLTGTPEQVATAAKAYRVYYKKVESESAADYLMDHSAIIYLMGPDGKYLANFTHETPPERMAEALNKML</sequence>
<feature type="binding site" evidence="3">
    <location>
        <position position="81"/>
    </location>
    <ligand>
        <name>Cu cation</name>
        <dbReference type="ChEBI" id="CHEBI:23378"/>
    </ligand>
</feature>
<evidence type="ECO:0000256" key="4">
    <source>
        <dbReference type="PIRSR" id="PIRSR603782-2"/>
    </source>
</evidence>
<evidence type="ECO:0000259" key="5">
    <source>
        <dbReference type="PROSITE" id="PS51352"/>
    </source>
</evidence>
<protein>
    <submittedName>
        <fullName evidence="6">Protein SCO1/2</fullName>
    </submittedName>
</protein>
<dbReference type="FunFam" id="3.40.30.10:FF:000013">
    <property type="entry name" value="Blast:Protein SCO1 homolog, mitochondrial"/>
    <property type="match status" value="1"/>
</dbReference>
<dbReference type="AlphaFoldDB" id="A0A420WC84"/>
<organism evidence="6 7">
    <name type="scientific">Oceanibaculum indicum</name>
    <dbReference type="NCBI Taxonomy" id="526216"/>
    <lineage>
        <taxon>Bacteria</taxon>
        <taxon>Pseudomonadati</taxon>
        <taxon>Pseudomonadota</taxon>
        <taxon>Alphaproteobacteria</taxon>
        <taxon>Rhodospirillales</taxon>
        <taxon>Oceanibaculaceae</taxon>
        <taxon>Oceanibaculum</taxon>
    </lineage>
</organism>
<comment type="caution">
    <text evidence="6">The sequence shown here is derived from an EMBL/GenBank/DDBJ whole genome shotgun (WGS) entry which is preliminary data.</text>
</comment>
<dbReference type="Pfam" id="PF02630">
    <property type="entry name" value="SCO1-SenC"/>
    <property type="match status" value="1"/>
</dbReference>
<dbReference type="PANTHER" id="PTHR12151">
    <property type="entry name" value="ELECTRON TRANSPORT PROTIN SCO1/SENC FAMILY MEMBER"/>
    <property type="match status" value="1"/>
</dbReference>
<gene>
    <name evidence="6" type="ORF">BCL74_3030</name>
</gene>
<comment type="similarity">
    <text evidence="1">Belongs to the SCO1/2 family.</text>
</comment>
<evidence type="ECO:0000256" key="1">
    <source>
        <dbReference type="ARBA" id="ARBA00010996"/>
    </source>
</evidence>